<gene>
    <name evidence="1" type="ORF">BJX68DRAFT_274251</name>
</gene>
<dbReference type="Gene3D" id="1.20.140.10">
    <property type="entry name" value="Butyryl-CoA Dehydrogenase, subunit A, domain 3"/>
    <property type="match status" value="1"/>
</dbReference>
<accession>A0ABR4JAR2</accession>
<reference evidence="1 2" key="1">
    <citation type="submission" date="2024-07" db="EMBL/GenBank/DDBJ databases">
        <title>Section-level genome sequencing and comparative genomics of Aspergillus sections Usti and Cavernicolus.</title>
        <authorList>
            <consortium name="Lawrence Berkeley National Laboratory"/>
            <person name="Nybo J.L."/>
            <person name="Vesth T.C."/>
            <person name="Theobald S."/>
            <person name="Frisvad J.C."/>
            <person name="Larsen T.O."/>
            <person name="Kjaerboelling I."/>
            <person name="Rothschild-Mancinelli K."/>
            <person name="Lyhne E.K."/>
            <person name="Kogle M.E."/>
            <person name="Barry K."/>
            <person name="Clum A."/>
            <person name="Na H."/>
            <person name="Ledsgaard L."/>
            <person name="Lin J."/>
            <person name="Lipzen A."/>
            <person name="Kuo A."/>
            <person name="Riley R."/>
            <person name="Mondo S."/>
            <person name="LaButti K."/>
            <person name="Haridas S."/>
            <person name="Pangalinan J."/>
            <person name="Salamov A.A."/>
            <person name="Simmons B.A."/>
            <person name="Magnuson J.K."/>
            <person name="Chen J."/>
            <person name="Drula E."/>
            <person name="Henrissat B."/>
            <person name="Wiebenga A."/>
            <person name="Lubbers R.J."/>
            <person name="Gomes A.C."/>
            <person name="Macurrencykelacurrency M.R."/>
            <person name="Stajich J."/>
            <person name="Grigoriev I.V."/>
            <person name="Mortensen U.H."/>
            <person name="De vries R.P."/>
            <person name="Baker S.E."/>
            <person name="Andersen M.R."/>
        </authorList>
    </citation>
    <scope>NUCLEOTIDE SEQUENCE [LARGE SCALE GENOMIC DNA]</scope>
    <source>
        <strain evidence="1 2">CBS 756.74</strain>
    </source>
</reference>
<dbReference type="RefSeq" id="XP_070892423.1">
    <property type="nucleotide sequence ID" value="XM_071047623.1"/>
</dbReference>
<dbReference type="PANTHER" id="PTHR10909:SF382">
    <property type="entry name" value="ACYL-COENZYME A OXIDASE"/>
    <property type="match status" value="1"/>
</dbReference>
<dbReference type="EMBL" id="JBFXLR010000102">
    <property type="protein sequence ID" value="KAL2837158.1"/>
    <property type="molecule type" value="Genomic_DNA"/>
</dbReference>
<dbReference type="SUPFAM" id="SSF56645">
    <property type="entry name" value="Acyl-CoA dehydrogenase NM domain-like"/>
    <property type="match status" value="1"/>
</dbReference>
<dbReference type="InterPro" id="IPR046373">
    <property type="entry name" value="Acyl-CoA_Oxase/DH_mid-dom_sf"/>
</dbReference>
<dbReference type="Gene3D" id="2.40.110.10">
    <property type="entry name" value="Butyryl-CoA Dehydrogenase, subunit A, domain 2"/>
    <property type="match status" value="1"/>
</dbReference>
<dbReference type="PANTHER" id="PTHR10909">
    <property type="entry name" value="ELECTRON TRANSPORT OXIDOREDUCTASE"/>
    <property type="match status" value="1"/>
</dbReference>
<comment type="caution">
    <text evidence="1">The sequence shown here is derived from an EMBL/GenBank/DDBJ whole genome shotgun (WGS) entry which is preliminary data.</text>
</comment>
<proteinExistence type="predicted"/>
<dbReference type="InterPro" id="IPR036250">
    <property type="entry name" value="AcylCo_DH-like_C"/>
</dbReference>
<organism evidence="1 2">
    <name type="scientific">Aspergillus pseudodeflectus</name>
    <dbReference type="NCBI Taxonomy" id="176178"/>
    <lineage>
        <taxon>Eukaryota</taxon>
        <taxon>Fungi</taxon>
        <taxon>Dikarya</taxon>
        <taxon>Ascomycota</taxon>
        <taxon>Pezizomycotina</taxon>
        <taxon>Eurotiomycetes</taxon>
        <taxon>Eurotiomycetidae</taxon>
        <taxon>Eurotiales</taxon>
        <taxon>Aspergillaceae</taxon>
        <taxon>Aspergillus</taxon>
        <taxon>Aspergillus subgen. Nidulantes</taxon>
    </lineage>
</organism>
<sequence>MISKAPKLLDNDELWRQPPASLDLAQLPIRTSEQARSTPFETIRANYQQARAICQAHELTVEDVLTMSPKFWNLHADPISIRMSAAMMLIGSQYNLVVGTIAPYVKQQPDLAPLLQRLMDFDVSGIYMLTELGHGLDARNLQTIATMLPDGGFDLHTPTPDAAKCMPVATPISGIEKIAVVFARLYISGQDHGVRGFVVRINDGRRMTPGITAKLLPYRAGSNYLDHAITTFNHVALPSTALLGKPRTTTTVRKDDFSELIWRVPVGTLSLSLTSIPALKASAWIAAQYALNRTVGATPTPIIHFRTQQIPIFHTIAQAYVVPEYARWSMERFMDPRVDSRLRHAYAMLFKTVAVGHTLSSARILSQEIGWRGLLEDNQLIRIELELRGNKIAEGDITVLCIRLTSDILHDKISIPAPLNRNALLAKHEAALLSELRTTFVDKCGSDFRCPASNRYILPRCHELVAAIGHRMAYEAAAGAGAGGAGAGAAEDGEGKIDPVLLRLYELGAVKSDLATYVEHGIVTQSDLFGAEDACIEELGTRLGRLLDGLDIGAYCKAPILSEELWERFVGTLDTFGSEGLVSSR</sequence>
<dbReference type="SUPFAM" id="SSF47203">
    <property type="entry name" value="Acyl-CoA dehydrogenase C-terminal domain-like"/>
    <property type="match status" value="1"/>
</dbReference>
<name>A0ABR4JAR2_9EURO</name>
<protein>
    <submittedName>
        <fullName evidence="1">Acyl-CoA oxidase</fullName>
    </submittedName>
</protein>
<dbReference type="Proteomes" id="UP001610444">
    <property type="component" value="Unassembled WGS sequence"/>
</dbReference>
<dbReference type="InterPro" id="IPR009100">
    <property type="entry name" value="AcylCoA_DH/oxidase_NM_dom_sf"/>
</dbReference>
<dbReference type="InterPro" id="IPR012258">
    <property type="entry name" value="Acyl-CoA_oxidase"/>
</dbReference>
<evidence type="ECO:0000313" key="2">
    <source>
        <dbReference type="Proteomes" id="UP001610444"/>
    </source>
</evidence>
<keyword evidence="2" id="KW-1185">Reference proteome</keyword>
<evidence type="ECO:0000313" key="1">
    <source>
        <dbReference type="EMBL" id="KAL2837158.1"/>
    </source>
</evidence>
<dbReference type="GeneID" id="98162787"/>